<keyword evidence="4 10" id="KW-0963">Cytoplasm</keyword>
<dbReference type="CDD" id="cd00446">
    <property type="entry name" value="GrpE"/>
    <property type="match status" value="1"/>
</dbReference>
<proteinExistence type="inferred from homology"/>
<keyword evidence="6 10" id="KW-0143">Chaperone</keyword>
<comment type="caution">
    <text evidence="14">The sequence shown here is derived from an EMBL/GenBank/DDBJ whole genome shotgun (WGS) entry which is preliminary data.</text>
</comment>
<organism evidence="14 15">
    <name type="scientific">Candidatus Enterocloster faecavium</name>
    <dbReference type="NCBI Taxonomy" id="2838560"/>
    <lineage>
        <taxon>Bacteria</taxon>
        <taxon>Bacillati</taxon>
        <taxon>Bacillota</taxon>
        <taxon>Clostridia</taxon>
        <taxon>Lachnospirales</taxon>
        <taxon>Lachnospiraceae</taxon>
        <taxon>Enterocloster</taxon>
    </lineage>
</organism>
<evidence type="ECO:0000313" key="14">
    <source>
        <dbReference type="EMBL" id="HJB07709.1"/>
    </source>
</evidence>
<dbReference type="GO" id="GO:0042803">
    <property type="term" value="F:protein homodimerization activity"/>
    <property type="evidence" value="ECO:0007669"/>
    <property type="project" value="InterPro"/>
</dbReference>
<feature type="compositionally biased region" description="Basic and acidic residues" evidence="13">
    <location>
        <begin position="81"/>
        <end position="91"/>
    </location>
</feature>
<dbReference type="PANTHER" id="PTHR21237:SF23">
    <property type="entry name" value="GRPE PROTEIN HOMOLOG, MITOCHONDRIAL"/>
    <property type="match status" value="1"/>
</dbReference>
<evidence type="ECO:0000256" key="6">
    <source>
        <dbReference type="ARBA" id="ARBA00023186"/>
    </source>
</evidence>
<evidence type="ECO:0000256" key="1">
    <source>
        <dbReference type="ARBA" id="ARBA00004496"/>
    </source>
</evidence>
<evidence type="ECO:0000256" key="11">
    <source>
        <dbReference type="RuleBase" id="RU000639"/>
    </source>
</evidence>
<evidence type="ECO:0000256" key="10">
    <source>
        <dbReference type="HAMAP-Rule" id="MF_01151"/>
    </source>
</evidence>
<reference evidence="14" key="2">
    <citation type="submission" date="2021-04" db="EMBL/GenBank/DDBJ databases">
        <authorList>
            <person name="Gilroy R."/>
        </authorList>
    </citation>
    <scope>NUCLEOTIDE SEQUENCE</scope>
    <source>
        <strain evidence="14">CHK188-4685</strain>
    </source>
</reference>
<dbReference type="Gene3D" id="3.90.20.20">
    <property type="match status" value="1"/>
</dbReference>
<evidence type="ECO:0000313" key="15">
    <source>
        <dbReference type="Proteomes" id="UP000886804"/>
    </source>
</evidence>
<dbReference type="GO" id="GO:0051087">
    <property type="term" value="F:protein-folding chaperone binding"/>
    <property type="evidence" value="ECO:0007669"/>
    <property type="project" value="InterPro"/>
</dbReference>
<name>A0A9D2L826_9FIRM</name>
<feature type="compositionally biased region" description="Basic and acidic residues" evidence="13">
    <location>
        <begin position="1"/>
        <end position="50"/>
    </location>
</feature>
<dbReference type="Gene3D" id="2.30.22.10">
    <property type="entry name" value="Head domain of nucleotide exchange factor GrpE"/>
    <property type="match status" value="1"/>
</dbReference>
<evidence type="ECO:0000256" key="5">
    <source>
        <dbReference type="ARBA" id="ARBA00023016"/>
    </source>
</evidence>
<comment type="similarity">
    <text evidence="2 10 12">Belongs to the GrpE family.</text>
</comment>
<gene>
    <name evidence="10 14" type="primary">grpE</name>
    <name evidence="14" type="ORF">H9716_07565</name>
</gene>
<dbReference type="EMBL" id="DWYS01000091">
    <property type="protein sequence ID" value="HJB07709.1"/>
    <property type="molecule type" value="Genomic_DNA"/>
</dbReference>
<dbReference type="GO" id="GO:0006457">
    <property type="term" value="P:protein folding"/>
    <property type="evidence" value="ECO:0007669"/>
    <property type="project" value="InterPro"/>
</dbReference>
<dbReference type="GO" id="GO:0005737">
    <property type="term" value="C:cytoplasm"/>
    <property type="evidence" value="ECO:0007669"/>
    <property type="project" value="UniProtKB-SubCell"/>
</dbReference>
<dbReference type="NCBIfam" id="NF010738">
    <property type="entry name" value="PRK14140.1"/>
    <property type="match status" value="1"/>
</dbReference>
<dbReference type="Pfam" id="PF01025">
    <property type="entry name" value="GrpE"/>
    <property type="match status" value="1"/>
</dbReference>
<evidence type="ECO:0000256" key="9">
    <source>
        <dbReference type="ARBA" id="ARBA00076414"/>
    </source>
</evidence>
<accession>A0A9D2L826</accession>
<comment type="function">
    <text evidence="7 10 11">Participates actively in the response to hyperosmotic and heat shock by preventing the aggregation of stress-denatured proteins, in association with DnaK and GrpE. It is the nucleotide exchange factor for DnaK and may function as a thermosensor. Unfolded proteins bind initially to DnaJ; upon interaction with the DnaJ-bound protein, DnaK hydrolyzes its bound ATP, resulting in the formation of a stable complex. GrpE releases ADP from DnaK; ATP binding to DnaK triggers the release of the substrate protein, thus completing the reaction cycle. Several rounds of ATP-dependent interactions between DnaJ, DnaK and GrpE are required for fully efficient folding.</text>
</comment>
<keyword evidence="5 10" id="KW-0346">Stress response</keyword>
<dbReference type="SUPFAM" id="SSF58014">
    <property type="entry name" value="Coiled-coil domain of nucleotide exchange factor GrpE"/>
    <property type="match status" value="1"/>
</dbReference>
<evidence type="ECO:0000256" key="12">
    <source>
        <dbReference type="RuleBase" id="RU004478"/>
    </source>
</evidence>
<dbReference type="SUPFAM" id="SSF51064">
    <property type="entry name" value="Head domain of nucleotide exchange factor GrpE"/>
    <property type="match status" value="1"/>
</dbReference>
<protein>
    <recommendedName>
        <fullName evidence="8 10">Protein GrpE</fullName>
    </recommendedName>
    <alternativeName>
        <fullName evidence="9 10">HSP-70 cofactor</fullName>
    </alternativeName>
</protein>
<comment type="subunit">
    <text evidence="3 10">Homodimer.</text>
</comment>
<evidence type="ECO:0000256" key="7">
    <source>
        <dbReference type="ARBA" id="ARBA00053401"/>
    </source>
</evidence>
<dbReference type="PROSITE" id="PS01071">
    <property type="entry name" value="GRPE"/>
    <property type="match status" value="1"/>
</dbReference>
<dbReference type="GO" id="GO:0000774">
    <property type="term" value="F:adenyl-nucleotide exchange factor activity"/>
    <property type="evidence" value="ECO:0007669"/>
    <property type="project" value="InterPro"/>
</dbReference>
<evidence type="ECO:0000256" key="8">
    <source>
        <dbReference type="ARBA" id="ARBA00072274"/>
    </source>
</evidence>
<dbReference type="Proteomes" id="UP000886804">
    <property type="component" value="Unassembled WGS sequence"/>
</dbReference>
<evidence type="ECO:0000256" key="4">
    <source>
        <dbReference type="ARBA" id="ARBA00022490"/>
    </source>
</evidence>
<feature type="region of interest" description="Disordered" evidence="13">
    <location>
        <begin position="1"/>
        <end position="91"/>
    </location>
</feature>
<dbReference type="HAMAP" id="MF_01151">
    <property type="entry name" value="GrpE"/>
    <property type="match status" value="1"/>
</dbReference>
<evidence type="ECO:0000256" key="13">
    <source>
        <dbReference type="SAM" id="MobiDB-lite"/>
    </source>
</evidence>
<dbReference type="PANTHER" id="PTHR21237">
    <property type="entry name" value="GRPE PROTEIN"/>
    <property type="match status" value="1"/>
</dbReference>
<dbReference type="PRINTS" id="PR00773">
    <property type="entry name" value="GRPEPROTEIN"/>
</dbReference>
<sequence>MNSEDQKKEEQQTAEQKDVQQDAAGEVKEEKSEAKGPETQAEEKDPKDSAQPEESAGQGSDEKEEENDSQEKKGFFKKKKDPRDEKIEELTDRVKRQMAEFENFRKRTEKEKSTMYEMGARDMIEKILPIIDNFERGLATIPDDAKGTPFAEGMEKIYKQLQKTMEDAGVKVIEAVGKEFDPNLHNAVMHVEDESLGENVVAEELLKGYTYRDSVVRHSMVKVAN</sequence>
<comment type="subcellular location">
    <subcellularLocation>
        <location evidence="1 10">Cytoplasm</location>
    </subcellularLocation>
</comment>
<reference evidence="14" key="1">
    <citation type="journal article" date="2021" name="PeerJ">
        <title>Extensive microbial diversity within the chicken gut microbiome revealed by metagenomics and culture.</title>
        <authorList>
            <person name="Gilroy R."/>
            <person name="Ravi A."/>
            <person name="Getino M."/>
            <person name="Pursley I."/>
            <person name="Horton D.L."/>
            <person name="Alikhan N.F."/>
            <person name="Baker D."/>
            <person name="Gharbi K."/>
            <person name="Hall N."/>
            <person name="Watson M."/>
            <person name="Adriaenssens E.M."/>
            <person name="Foster-Nyarko E."/>
            <person name="Jarju S."/>
            <person name="Secka A."/>
            <person name="Antonio M."/>
            <person name="Oren A."/>
            <person name="Chaudhuri R.R."/>
            <person name="La Ragione R."/>
            <person name="Hildebrand F."/>
            <person name="Pallen M.J."/>
        </authorList>
    </citation>
    <scope>NUCLEOTIDE SEQUENCE</scope>
    <source>
        <strain evidence="14">CHK188-4685</strain>
    </source>
</reference>
<dbReference type="InterPro" id="IPR013805">
    <property type="entry name" value="GrpE_CC"/>
</dbReference>
<dbReference type="GO" id="GO:0051082">
    <property type="term" value="F:unfolded protein binding"/>
    <property type="evidence" value="ECO:0007669"/>
    <property type="project" value="TreeGrafter"/>
</dbReference>
<dbReference type="InterPro" id="IPR009012">
    <property type="entry name" value="GrpE_head"/>
</dbReference>
<evidence type="ECO:0000256" key="2">
    <source>
        <dbReference type="ARBA" id="ARBA00009054"/>
    </source>
</evidence>
<dbReference type="AlphaFoldDB" id="A0A9D2L826"/>
<evidence type="ECO:0000256" key="3">
    <source>
        <dbReference type="ARBA" id="ARBA00011738"/>
    </source>
</evidence>
<dbReference type="InterPro" id="IPR000740">
    <property type="entry name" value="GrpE"/>
</dbReference>
<dbReference type="FunFam" id="2.30.22.10:FF:000001">
    <property type="entry name" value="Protein GrpE"/>
    <property type="match status" value="1"/>
</dbReference>